<dbReference type="Proteomes" id="UP000301309">
    <property type="component" value="Unassembled WGS sequence"/>
</dbReference>
<proteinExistence type="predicted"/>
<sequence>MAQHTERTGPCMVADEDRGVMLGSESFEHAHLFRLAAGAPPGAATRAGSGATGDQTDILNEQAEQVVQAPSSAVPDPLGRLNHRPPLLARPSAAKRGAPRGCSPAALRRLPGRRTALPQRLSAAFSPRTLGLPYLSTAQNYGKPPSSH</sequence>
<name>A0A4D4LFV2_STRVO</name>
<evidence type="ECO:0000256" key="1">
    <source>
        <dbReference type="SAM" id="MobiDB-lite"/>
    </source>
</evidence>
<keyword evidence="3" id="KW-1185">Reference proteome</keyword>
<evidence type="ECO:0000313" key="3">
    <source>
        <dbReference type="Proteomes" id="UP000301309"/>
    </source>
</evidence>
<dbReference type="AlphaFoldDB" id="A0A4D4LFV2"/>
<dbReference type="EMBL" id="BJHW01000002">
    <property type="protein sequence ID" value="GDY60172.1"/>
    <property type="molecule type" value="Genomic_DNA"/>
</dbReference>
<protein>
    <submittedName>
        <fullName evidence="2">Uncharacterized protein</fullName>
    </submittedName>
</protein>
<comment type="caution">
    <text evidence="2">The sequence shown here is derived from an EMBL/GenBank/DDBJ whole genome shotgun (WGS) entry which is preliminary data.</text>
</comment>
<gene>
    <name evidence="2" type="ORF">SVIO_107950</name>
</gene>
<organism evidence="2 3">
    <name type="scientific">Streptomyces violaceusniger</name>
    <dbReference type="NCBI Taxonomy" id="68280"/>
    <lineage>
        <taxon>Bacteria</taxon>
        <taxon>Bacillati</taxon>
        <taxon>Actinomycetota</taxon>
        <taxon>Actinomycetes</taxon>
        <taxon>Kitasatosporales</taxon>
        <taxon>Streptomycetaceae</taxon>
        <taxon>Streptomyces</taxon>
        <taxon>Streptomyces violaceusniger group</taxon>
    </lineage>
</organism>
<feature type="region of interest" description="Disordered" evidence="1">
    <location>
        <begin position="69"/>
        <end position="114"/>
    </location>
</feature>
<accession>A0A4D4LFV2</accession>
<reference evidence="2 3" key="1">
    <citation type="journal article" date="2020" name="Int. J. Syst. Evol. Microbiol.">
        <title>Reclassification of Streptomyces castelarensis and Streptomyces sporoclivatus as later heterotypic synonyms of Streptomyces antimycoticus.</title>
        <authorList>
            <person name="Komaki H."/>
            <person name="Tamura T."/>
        </authorList>
    </citation>
    <scope>NUCLEOTIDE SEQUENCE [LARGE SCALE GENOMIC DNA]</scope>
    <source>
        <strain evidence="2 3">NBRC 13459</strain>
    </source>
</reference>
<evidence type="ECO:0000313" key="2">
    <source>
        <dbReference type="EMBL" id="GDY60172.1"/>
    </source>
</evidence>